<protein>
    <recommendedName>
        <fullName evidence="14">Cytosol non-specific dipeptidase</fullName>
        <ecNumber evidence="11">3.4.13.18</ecNumber>
    </recommendedName>
    <alternativeName>
        <fullName evidence="17">Aminoacyl-histidine dipeptidase</fullName>
    </alternativeName>
    <alternativeName>
        <fullName evidence="16">Beta-alanyl-histidine dipeptidase</fullName>
    </alternativeName>
    <alternativeName>
        <fullName evidence="15">Carnosinase</fullName>
    </alternativeName>
    <alternativeName>
        <fullName evidence="12">Peptidase D</fullName>
    </alternativeName>
    <alternativeName>
        <fullName evidence="18">Xaa-His dipeptidase</fullName>
    </alternativeName>
</protein>
<evidence type="ECO:0000256" key="1">
    <source>
        <dbReference type="ARBA" id="ARBA00001941"/>
    </source>
</evidence>
<reference evidence="21" key="1">
    <citation type="submission" date="2016-10" db="EMBL/GenBank/DDBJ databases">
        <authorList>
            <person name="Varghese N."/>
            <person name="Submissions S."/>
        </authorList>
    </citation>
    <scope>NUCLEOTIDE SEQUENCE [LARGE SCALE GENOMIC DNA]</scope>
    <source>
        <strain evidence="21">CGMCC 1.9127</strain>
    </source>
</reference>
<keyword evidence="4" id="KW-0479">Metal-binding</keyword>
<comment type="similarity">
    <text evidence="13">Belongs to the peptidase M20C family.</text>
</comment>
<dbReference type="SUPFAM" id="SSF53187">
    <property type="entry name" value="Zn-dependent exopeptidases"/>
    <property type="match status" value="1"/>
</dbReference>
<dbReference type="OrthoDB" id="9773892at2"/>
<evidence type="ECO:0000256" key="8">
    <source>
        <dbReference type="ARBA" id="ARBA00023049"/>
    </source>
</evidence>
<dbReference type="FunFam" id="3.40.630.10:FF:000018">
    <property type="entry name" value="Aminoacyl-histidine dipeptidase PepD"/>
    <property type="match status" value="1"/>
</dbReference>
<comment type="cofactor">
    <cofactor evidence="2">
        <name>Zn(2+)</name>
        <dbReference type="ChEBI" id="CHEBI:29105"/>
    </cofactor>
</comment>
<accession>A0A1H7QST2</accession>
<evidence type="ECO:0000256" key="3">
    <source>
        <dbReference type="ARBA" id="ARBA00022670"/>
    </source>
</evidence>
<dbReference type="NCBIfam" id="TIGR01893">
    <property type="entry name" value="aa-his-dipept"/>
    <property type="match status" value="1"/>
</dbReference>
<evidence type="ECO:0000259" key="19">
    <source>
        <dbReference type="Pfam" id="PF07687"/>
    </source>
</evidence>
<evidence type="ECO:0000256" key="4">
    <source>
        <dbReference type="ARBA" id="ARBA00022723"/>
    </source>
</evidence>
<evidence type="ECO:0000256" key="5">
    <source>
        <dbReference type="ARBA" id="ARBA00022801"/>
    </source>
</evidence>
<evidence type="ECO:0000256" key="18">
    <source>
        <dbReference type="ARBA" id="ARBA00078074"/>
    </source>
</evidence>
<dbReference type="InterPro" id="IPR011650">
    <property type="entry name" value="Peptidase_M20_dimer"/>
</dbReference>
<gene>
    <name evidence="20" type="ORF">SAMN05216262_11292</name>
</gene>
<sequence>MSTLAHLQPNKLWQIFQHICSIPHPSKHEQKISLWIQSWAQELGLNVKEDAVGNLIIKKPATAGMENKKGVILQAHMDMVPQKKADTEHDFLTDAIKPYIISEADGDWVTAEGTTLGADNGIGLASALAVLGSDDIPHGPLEVLVTIDEEAGMTGAFGLEAGWLEGELLINTDSEQEGEVYMGCAGGIDGEATFAIKNEAVPADVESFNLSISGLKGGHSGVDIHTGRANANKLLVRFLLEASHEFDIRLTELNGGSLRNAIPREADASFVISRAHIAPLKAKLAEYLSTIRHNLSAVETGIDMLLISPETFDECWTQDTQATILRALNACPNGVLRMSDDIAGIVETSLNLGVMRSKGNKFVAMTLIRSLHDDGRLEAQTMVQSVFELAGASIKFSGAYPGWKPDTSSPLMQTVRDTYQTLFNKVPEIMVIHAGLECGLFKTAYPHWDMVSFGPTIKFPHSPDEKVQIATVAQYWQLLVAVLANIPARQ</sequence>
<feature type="domain" description="Peptidase M20 dimerisation" evidence="19">
    <location>
        <begin position="212"/>
        <end position="288"/>
    </location>
</feature>
<dbReference type="InterPro" id="IPR002933">
    <property type="entry name" value="Peptidase_M20"/>
</dbReference>
<keyword evidence="5" id="KW-0378">Hydrolase</keyword>
<comment type="cofactor">
    <cofactor evidence="1">
        <name>Co(2+)</name>
        <dbReference type="ChEBI" id="CHEBI:48828"/>
    </cofactor>
</comment>
<dbReference type="PRINTS" id="PR00934">
    <property type="entry name" value="XHISDIPTASE"/>
</dbReference>
<keyword evidence="3" id="KW-0645">Protease</keyword>
<evidence type="ECO:0000256" key="11">
    <source>
        <dbReference type="ARBA" id="ARBA00038976"/>
    </source>
</evidence>
<evidence type="ECO:0000256" key="12">
    <source>
        <dbReference type="ARBA" id="ARBA00044252"/>
    </source>
</evidence>
<evidence type="ECO:0000256" key="13">
    <source>
        <dbReference type="ARBA" id="ARBA00061423"/>
    </source>
</evidence>
<keyword evidence="7" id="KW-0224">Dipeptidase</keyword>
<dbReference type="EMBL" id="FOBI01000012">
    <property type="protein sequence ID" value="SEL51036.1"/>
    <property type="molecule type" value="Genomic_DNA"/>
</dbReference>
<dbReference type="GO" id="GO:0005829">
    <property type="term" value="C:cytosol"/>
    <property type="evidence" value="ECO:0007669"/>
    <property type="project" value="TreeGrafter"/>
</dbReference>
<organism evidence="20 21">
    <name type="scientific">Colwellia chukchiensis</name>
    <dbReference type="NCBI Taxonomy" id="641665"/>
    <lineage>
        <taxon>Bacteria</taxon>
        <taxon>Pseudomonadati</taxon>
        <taxon>Pseudomonadota</taxon>
        <taxon>Gammaproteobacteria</taxon>
        <taxon>Alteromonadales</taxon>
        <taxon>Colwelliaceae</taxon>
        <taxon>Colwellia</taxon>
    </lineage>
</organism>
<dbReference type="Pfam" id="PF07687">
    <property type="entry name" value="M20_dimer"/>
    <property type="match status" value="1"/>
</dbReference>
<dbReference type="PANTHER" id="PTHR43501">
    <property type="entry name" value="CYTOSOL NON-SPECIFIC DIPEPTIDASE"/>
    <property type="match status" value="1"/>
</dbReference>
<evidence type="ECO:0000256" key="10">
    <source>
        <dbReference type="ARBA" id="ARBA00036421"/>
    </source>
</evidence>
<dbReference type="Pfam" id="PF01546">
    <property type="entry name" value="Peptidase_M20"/>
    <property type="match status" value="1"/>
</dbReference>
<comment type="catalytic activity">
    <reaction evidence="10">
        <text>Hydrolysis of dipeptides, preferentially hydrophobic dipeptides including prolyl amino acids.</text>
        <dbReference type="EC" id="3.4.13.18"/>
    </reaction>
</comment>
<dbReference type="AlphaFoldDB" id="A0A1H7QST2"/>
<evidence type="ECO:0000256" key="16">
    <source>
        <dbReference type="ARBA" id="ARBA00076004"/>
    </source>
</evidence>
<dbReference type="Proteomes" id="UP000199297">
    <property type="component" value="Unassembled WGS sequence"/>
</dbReference>
<evidence type="ECO:0000256" key="9">
    <source>
        <dbReference type="ARBA" id="ARBA00023285"/>
    </source>
</evidence>
<evidence type="ECO:0000256" key="14">
    <source>
        <dbReference type="ARBA" id="ARBA00071271"/>
    </source>
</evidence>
<dbReference type="GO" id="GO:0006508">
    <property type="term" value="P:proteolysis"/>
    <property type="evidence" value="ECO:0007669"/>
    <property type="project" value="UniProtKB-KW"/>
</dbReference>
<evidence type="ECO:0000256" key="2">
    <source>
        <dbReference type="ARBA" id="ARBA00001947"/>
    </source>
</evidence>
<dbReference type="PANTHER" id="PTHR43501:SF1">
    <property type="entry name" value="CYTOSOL NON-SPECIFIC DIPEPTIDASE"/>
    <property type="match status" value="1"/>
</dbReference>
<evidence type="ECO:0000256" key="7">
    <source>
        <dbReference type="ARBA" id="ARBA00022997"/>
    </source>
</evidence>
<dbReference type="STRING" id="641665.GCA_002104455_01132"/>
<dbReference type="EC" id="3.4.13.18" evidence="11"/>
<dbReference type="RefSeq" id="WP_085285510.1">
    <property type="nucleotide sequence ID" value="NZ_FOBI01000012.1"/>
</dbReference>
<dbReference type="FunFam" id="3.40.630.10:FF:000015">
    <property type="entry name" value="Aminoacyl-histidine dipeptidase PepD"/>
    <property type="match status" value="1"/>
</dbReference>
<evidence type="ECO:0000313" key="21">
    <source>
        <dbReference type="Proteomes" id="UP000199297"/>
    </source>
</evidence>
<evidence type="ECO:0000256" key="6">
    <source>
        <dbReference type="ARBA" id="ARBA00022833"/>
    </source>
</evidence>
<evidence type="ECO:0000313" key="20">
    <source>
        <dbReference type="EMBL" id="SEL51036.1"/>
    </source>
</evidence>
<keyword evidence="9" id="KW-0170">Cobalt</keyword>
<keyword evidence="21" id="KW-1185">Reference proteome</keyword>
<keyword evidence="6" id="KW-0862">Zinc</keyword>
<dbReference type="CDD" id="cd03890">
    <property type="entry name" value="M20_pepD"/>
    <property type="match status" value="1"/>
</dbReference>
<dbReference type="GO" id="GO:0046872">
    <property type="term" value="F:metal ion binding"/>
    <property type="evidence" value="ECO:0007669"/>
    <property type="project" value="UniProtKB-KW"/>
</dbReference>
<proteinExistence type="inferred from homology"/>
<keyword evidence="8" id="KW-0482">Metalloprotease</keyword>
<name>A0A1H7QST2_9GAMM</name>
<dbReference type="Gene3D" id="3.40.630.10">
    <property type="entry name" value="Zn peptidases"/>
    <property type="match status" value="2"/>
</dbReference>
<dbReference type="GO" id="GO:0070573">
    <property type="term" value="F:metallodipeptidase activity"/>
    <property type="evidence" value="ECO:0007669"/>
    <property type="project" value="TreeGrafter"/>
</dbReference>
<evidence type="ECO:0000256" key="17">
    <source>
        <dbReference type="ARBA" id="ARBA00077688"/>
    </source>
</evidence>
<dbReference type="InterPro" id="IPR001160">
    <property type="entry name" value="Peptidase_M20C"/>
</dbReference>
<evidence type="ECO:0000256" key="15">
    <source>
        <dbReference type="ARBA" id="ARBA00075285"/>
    </source>
</evidence>
<dbReference type="PIRSF" id="PIRSF016599">
    <property type="entry name" value="Xaa-His_dipept"/>
    <property type="match status" value="1"/>
</dbReference>